<dbReference type="RefSeq" id="WP_243796588.1">
    <property type="nucleotide sequence ID" value="NZ_JALHAT010000002.1"/>
</dbReference>
<accession>A0ABT0A859</accession>
<sequence length="115" mass="12576">MARLNYVELPVRNVPGQKEFYEATFGWSFTDFGPDYASTMTGDVDMGLNGDAAQWTAQMLPVIQVEDLEETLARVQAAGGVVTLPIFAFPGGRRFHFRDPHGHELAAMVADGDLG</sequence>
<dbReference type="PANTHER" id="PTHR33993">
    <property type="entry name" value="GLYOXALASE-RELATED"/>
    <property type="match status" value="1"/>
</dbReference>
<gene>
    <name evidence="2" type="ORF">MTR65_01655</name>
</gene>
<protein>
    <submittedName>
        <fullName evidence="2">VOC family protein</fullName>
    </submittedName>
</protein>
<comment type="caution">
    <text evidence="2">The sequence shown here is derived from an EMBL/GenBank/DDBJ whole genome shotgun (WGS) entry which is preliminary data.</text>
</comment>
<dbReference type="EMBL" id="JALHAT010000002">
    <property type="protein sequence ID" value="MCJ1959386.1"/>
    <property type="molecule type" value="Genomic_DNA"/>
</dbReference>
<dbReference type="PROSITE" id="PS51819">
    <property type="entry name" value="VOC"/>
    <property type="match status" value="1"/>
</dbReference>
<dbReference type="Gene3D" id="3.10.180.10">
    <property type="entry name" value="2,3-Dihydroxybiphenyl 1,2-Dioxygenase, domain 1"/>
    <property type="match status" value="1"/>
</dbReference>
<dbReference type="CDD" id="cd07247">
    <property type="entry name" value="SgaA_N_like"/>
    <property type="match status" value="1"/>
</dbReference>
<organism evidence="2 3">
    <name type="scientific">Novosphingobium mangrovi</name>
    <name type="common">ex Hu et al. 2023</name>
    <dbReference type="NCBI Taxonomy" id="2930094"/>
    <lineage>
        <taxon>Bacteria</taxon>
        <taxon>Pseudomonadati</taxon>
        <taxon>Pseudomonadota</taxon>
        <taxon>Alphaproteobacteria</taxon>
        <taxon>Sphingomonadales</taxon>
        <taxon>Sphingomonadaceae</taxon>
        <taxon>Novosphingobium</taxon>
    </lineage>
</organism>
<dbReference type="PANTHER" id="PTHR33993:SF1">
    <property type="entry name" value="GLYOXALASE FAMILY PROTEIN"/>
    <property type="match status" value="1"/>
</dbReference>
<dbReference type="Proteomes" id="UP001162802">
    <property type="component" value="Unassembled WGS sequence"/>
</dbReference>
<dbReference type="InterPro" id="IPR052164">
    <property type="entry name" value="Anthracycline_SecMetBiosynth"/>
</dbReference>
<proteinExistence type="predicted"/>
<evidence type="ECO:0000313" key="3">
    <source>
        <dbReference type="Proteomes" id="UP001162802"/>
    </source>
</evidence>
<dbReference type="InterPro" id="IPR029068">
    <property type="entry name" value="Glyas_Bleomycin-R_OHBP_Dase"/>
</dbReference>
<name>A0ABT0A859_9SPHN</name>
<feature type="domain" description="VOC" evidence="1">
    <location>
        <begin position="3"/>
        <end position="110"/>
    </location>
</feature>
<evidence type="ECO:0000313" key="2">
    <source>
        <dbReference type="EMBL" id="MCJ1959386.1"/>
    </source>
</evidence>
<reference evidence="2" key="1">
    <citation type="submission" date="2022-03" db="EMBL/GenBank/DDBJ databases">
        <title>Identification of a novel bacterium isolated from mangrove sediments.</title>
        <authorList>
            <person name="Pan X."/>
        </authorList>
    </citation>
    <scope>NUCLEOTIDE SEQUENCE</scope>
    <source>
        <strain evidence="2">B2637</strain>
    </source>
</reference>
<dbReference type="SUPFAM" id="SSF54593">
    <property type="entry name" value="Glyoxalase/Bleomycin resistance protein/Dihydroxybiphenyl dioxygenase"/>
    <property type="match status" value="1"/>
</dbReference>
<dbReference type="Pfam" id="PF00903">
    <property type="entry name" value="Glyoxalase"/>
    <property type="match status" value="1"/>
</dbReference>
<keyword evidence="3" id="KW-1185">Reference proteome</keyword>
<evidence type="ECO:0000259" key="1">
    <source>
        <dbReference type="PROSITE" id="PS51819"/>
    </source>
</evidence>
<dbReference type="InterPro" id="IPR037523">
    <property type="entry name" value="VOC_core"/>
</dbReference>
<dbReference type="InterPro" id="IPR004360">
    <property type="entry name" value="Glyas_Fos-R_dOase_dom"/>
</dbReference>